<dbReference type="InterPro" id="IPR029044">
    <property type="entry name" value="Nucleotide-diphossugar_trans"/>
</dbReference>
<feature type="domain" description="Nucleotidyl transferase" evidence="6">
    <location>
        <begin position="5"/>
        <end position="242"/>
    </location>
</feature>
<dbReference type="Proteomes" id="UP000520814">
    <property type="component" value="Unassembled WGS sequence"/>
</dbReference>
<keyword evidence="4 7" id="KW-0548">Nucleotidyltransferase</keyword>
<evidence type="ECO:0000256" key="4">
    <source>
        <dbReference type="ARBA" id="ARBA00022695"/>
    </source>
</evidence>
<reference evidence="7 8" key="1">
    <citation type="submission" date="2020-08" db="EMBL/GenBank/DDBJ databases">
        <title>Genomic Encyclopedia of Type Strains, Phase IV (KMG-IV): sequencing the most valuable type-strain genomes for metagenomic binning, comparative biology and taxonomic classification.</title>
        <authorList>
            <person name="Goeker M."/>
        </authorList>
    </citation>
    <scope>NUCLEOTIDE SEQUENCE [LARGE SCALE GENOMIC DNA]</scope>
    <source>
        <strain evidence="7 8">DSM 23562</strain>
    </source>
</reference>
<keyword evidence="8" id="KW-1185">Reference proteome</keyword>
<comment type="similarity">
    <text evidence="1">Belongs to the UDPGP type 2 family.</text>
</comment>
<dbReference type="InterPro" id="IPR005771">
    <property type="entry name" value="GalU_uridylyltTrfase_bac/arc"/>
</dbReference>
<organism evidence="7 8">
    <name type="scientific">Armatimonas rosea</name>
    <dbReference type="NCBI Taxonomy" id="685828"/>
    <lineage>
        <taxon>Bacteria</taxon>
        <taxon>Bacillati</taxon>
        <taxon>Armatimonadota</taxon>
        <taxon>Armatimonadia</taxon>
        <taxon>Armatimonadales</taxon>
        <taxon>Armatimonadaceae</taxon>
        <taxon>Armatimonas</taxon>
    </lineage>
</organism>
<evidence type="ECO:0000256" key="3">
    <source>
        <dbReference type="ARBA" id="ARBA00022679"/>
    </source>
</evidence>
<dbReference type="PANTHER" id="PTHR43197">
    <property type="entry name" value="UTP--GLUCOSE-1-PHOSPHATE URIDYLYLTRANSFERASE"/>
    <property type="match status" value="1"/>
</dbReference>
<dbReference type="RefSeq" id="WP_184194783.1">
    <property type="nucleotide sequence ID" value="NZ_JACHGW010000002.1"/>
</dbReference>
<accession>A0A7W9SP66</accession>
<dbReference type="AlphaFoldDB" id="A0A7W9SP66"/>
<dbReference type="InterPro" id="IPR005835">
    <property type="entry name" value="NTP_transferase_dom"/>
</dbReference>
<evidence type="ECO:0000313" key="7">
    <source>
        <dbReference type="EMBL" id="MBB6050226.1"/>
    </source>
</evidence>
<dbReference type="GO" id="GO:0006011">
    <property type="term" value="P:UDP-alpha-D-glucose metabolic process"/>
    <property type="evidence" value="ECO:0007669"/>
    <property type="project" value="InterPro"/>
</dbReference>
<dbReference type="Gene3D" id="3.90.550.10">
    <property type="entry name" value="Spore Coat Polysaccharide Biosynthesis Protein SpsA, Chain A"/>
    <property type="match status" value="1"/>
</dbReference>
<comment type="caution">
    <text evidence="7">The sequence shown here is derived from an EMBL/GenBank/DDBJ whole genome shotgun (WGS) entry which is preliminary data.</text>
</comment>
<name>A0A7W9SP66_ARMRO</name>
<dbReference type="SUPFAM" id="SSF53448">
    <property type="entry name" value="Nucleotide-diphospho-sugar transferases"/>
    <property type="match status" value="1"/>
</dbReference>
<proteinExistence type="inferred from homology"/>
<evidence type="ECO:0000256" key="5">
    <source>
        <dbReference type="ARBA" id="ARBA00048128"/>
    </source>
</evidence>
<keyword evidence="3 7" id="KW-0808">Transferase</keyword>
<gene>
    <name evidence="7" type="ORF">HNQ39_002017</name>
</gene>
<sequence length="265" mass="28472">MSVVAIVPAAGLGTRLRPLSDAIPKEMLPVGRALALERIVAELHAAGVERIVFVVSPQKEAFLRKHFGESFGYALQPEMRGLGDAILQARALASGASRLLVALGDAVFEEPELGGLTRRVLATDSPISIAVQQVPRERLSKYGVVAPKAGTEGSTFRIQDIVEKPAPDQAPSDFAVTARYVLPDTLFETLEKTPPAKNGEVQLTDALQLLLRAGVPGSAVPLLPGETRHDIGGFETYFKAFVTFAMNDPEYGAALRTYLKETLQL</sequence>
<evidence type="ECO:0000256" key="1">
    <source>
        <dbReference type="ARBA" id="ARBA00006890"/>
    </source>
</evidence>
<protein>
    <recommendedName>
        <fullName evidence="2">UTP--glucose-1-phosphate uridylyltransferase</fullName>
        <ecNumber evidence="2">2.7.7.9</ecNumber>
    </recommendedName>
</protein>
<dbReference type="PANTHER" id="PTHR43197:SF1">
    <property type="entry name" value="UTP--GLUCOSE-1-PHOSPHATE URIDYLYLTRANSFERASE"/>
    <property type="match status" value="1"/>
</dbReference>
<dbReference type="GO" id="GO:0003983">
    <property type="term" value="F:UTP:glucose-1-phosphate uridylyltransferase activity"/>
    <property type="evidence" value="ECO:0007669"/>
    <property type="project" value="UniProtKB-EC"/>
</dbReference>
<evidence type="ECO:0000313" key="8">
    <source>
        <dbReference type="Proteomes" id="UP000520814"/>
    </source>
</evidence>
<dbReference type="EC" id="2.7.7.9" evidence="2"/>
<evidence type="ECO:0000259" key="6">
    <source>
        <dbReference type="Pfam" id="PF00483"/>
    </source>
</evidence>
<evidence type="ECO:0000256" key="2">
    <source>
        <dbReference type="ARBA" id="ARBA00012415"/>
    </source>
</evidence>
<dbReference type="Pfam" id="PF00483">
    <property type="entry name" value="NTP_transferase"/>
    <property type="match status" value="1"/>
</dbReference>
<comment type="catalytic activity">
    <reaction evidence="5">
        <text>alpha-D-glucose 1-phosphate + UTP + H(+) = UDP-alpha-D-glucose + diphosphate</text>
        <dbReference type="Rhea" id="RHEA:19889"/>
        <dbReference type="ChEBI" id="CHEBI:15378"/>
        <dbReference type="ChEBI" id="CHEBI:33019"/>
        <dbReference type="ChEBI" id="CHEBI:46398"/>
        <dbReference type="ChEBI" id="CHEBI:58601"/>
        <dbReference type="ChEBI" id="CHEBI:58885"/>
        <dbReference type="EC" id="2.7.7.9"/>
    </reaction>
</comment>
<dbReference type="EMBL" id="JACHGW010000002">
    <property type="protein sequence ID" value="MBB6050226.1"/>
    <property type="molecule type" value="Genomic_DNA"/>
</dbReference>